<evidence type="ECO:0000313" key="3">
    <source>
        <dbReference type="Proteomes" id="UP000589520"/>
    </source>
</evidence>
<dbReference type="SUPFAM" id="SSF47336">
    <property type="entry name" value="ACP-like"/>
    <property type="match status" value="1"/>
</dbReference>
<gene>
    <name evidence="2" type="ORF">HDF17_000618</name>
</gene>
<proteinExistence type="predicted"/>
<dbReference type="InterPro" id="IPR009081">
    <property type="entry name" value="PP-bd_ACP"/>
</dbReference>
<dbReference type="Proteomes" id="UP000589520">
    <property type="component" value="Unassembled WGS sequence"/>
</dbReference>
<accession>A0A7Y9PEB2</accession>
<dbReference type="RefSeq" id="WP_179487653.1">
    <property type="nucleotide sequence ID" value="NZ_JACCCW010000001.1"/>
</dbReference>
<feature type="domain" description="Carrier" evidence="1">
    <location>
        <begin position="1"/>
        <end position="77"/>
    </location>
</feature>
<dbReference type="AlphaFoldDB" id="A0A7Y9PEB2"/>
<keyword evidence="3" id="KW-1185">Reference proteome</keyword>
<dbReference type="PROSITE" id="PS50075">
    <property type="entry name" value="CARRIER"/>
    <property type="match status" value="1"/>
</dbReference>
<organism evidence="2 3">
    <name type="scientific">Granulicella arctica</name>
    <dbReference type="NCBI Taxonomy" id="940613"/>
    <lineage>
        <taxon>Bacteria</taxon>
        <taxon>Pseudomonadati</taxon>
        <taxon>Acidobacteriota</taxon>
        <taxon>Terriglobia</taxon>
        <taxon>Terriglobales</taxon>
        <taxon>Acidobacteriaceae</taxon>
        <taxon>Granulicella</taxon>
    </lineage>
</organism>
<dbReference type="InterPro" id="IPR036736">
    <property type="entry name" value="ACP-like_sf"/>
</dbReference>
<reference evidence="2 3" key="1">
    <citation type="submission" date="2020-07" db="EMBL/GenBank/DDBJ databases">
        <title>Genomic Encyclopedia of Type Strains, Phase IV (KMG-V): Genome sequencing to study the core and pangenomes of soil and plant-associated prokaryotes.</title>
        <authorList>
            <person name="Whitman W."/>
        </authorList>
    </citation>
    <scope>NUCLEOTIDE SEQUENCE [LARGE SCALE GENOMIC DNA]</scope>
    <source>
        <strain evidence="2 3">X4EP2</strain>
    </source>
</reference>
<comment type="caution">
    <text evidence="2">The sequence shown here is derived from an EMBL/GenBank/DDBJ whole genome shotgun (WGS) entry which is preliminary data.</text>
</comment>
<dbReference type="Pfam" id="PF00550">
    <property type="entry name" value="PP-binding"/>
    <property type="match status" value="1"/>
</dbReference>
<evidence type="ECO:0000313" key="2">
    <source>
        <dbReference type="EMBL" id="NYF78331.1"/>
    </source>
</evidence>
<evidence type="ECO:0000259" key="1">
    <source>
        <dbReference type="PROSITE" id="PS50075"/>
    </source>
</evidence>
<dbReference type="Gene3D" id="1.10.1200.10">
    <property type="entry name" value="ACP-like"/>
    <property type="match status" value="1"/>
</dbReference>
<protein>
    <submittedName>
        <fullName evidence="2">Acyl carrier protein</fullName>
    </submittedName>
</protein>
<name>A0A7Y9PEB2_9BACT</name>
<sequence>MEKRPGILKVLHAVAEKDLTPKDDESLFTSGMLDSFALTDFVVGLEKEFSVKIPDADMTARKFDTIEKVEAYLADKGV</sequence>
<dbReference type="EMBL" id="JACCCW010000001">
    <property type="protein sequence ID" value="NYF78331.1"/>
    <property type="molecule type" value="Genomic_DNA"/>
</dbReference>